<feature type="compositionally biased region" description="Polar residues" evidence="10">
    <location>
        <begin position="259"/>
        <end position="280"/>
    </location>
</feature>
<dbReference type="PROSITE" id="PS00344">
    <property type="entry name" value="GATA_ZN_FINGER_1"/>
    <property type="match status" value="1"/>
</dbReference>
<dbReference type="Pfam" id="PF00320">
    <property type="entry name" value="GATA"/>
    <property type="match status" value="2"/>
</dbReference>
<dbReference type="AlphaFoldDB" id="A0A553NXB1"/>
<proteinExistence type="predicted"/>
<dbReference type="SUPFAM" id="SSF57716">
    <property type="entry name" value="Glucocorticoid receptor-like (DNA-binding domain)"/>
    <property type="match status" value="2"/>
</dbReference>
<feature type="region of interest" description="Disordered" evidence="10">
    <location>
        <begin position="1"/>
        <end position="124"/>
    </location>
</feature>
<dbReference type="InterPro" id="IPR013088">
    <property type="entry name" value="Znf_NHR/GATA"/>
</dbReference>
<evidence type="ECO:0000256" key="5">
    <source>
        <dbReference type="ARBA" id="ARBA00023015"/>
    </source>
</evidence>
<keyword evidence="3 9" id="KW-0863">Zinc-finger</keyword>
<evidence type="ECO:0000256" key="2">
    <source>
        <dbReference type="ARBA" id="ARBA00022723"/>
    </source>
</evidence>
<keyword evidence="13" id="KW-1185">Reference proteome</keyword>
<keyword evidence="2" id="KW-0479">Metal-binding</keyword>
<evidence type="ECO:0000256" key="6">
    <source>
        <dbReference type="ARBA" id="ARBA00023125"/>
    </source>
</evidence>
<feature type="compositionally biased region" description="Low complexity" evidence="10">
    <location>
        <begin position="75"/>
        <end position="90"/>
    </location>
</feature>
<keyword evidence="6" id="KW-0238">DNA-binding</keyword>
<feature type="compositionally biased region" description="Low complexity" evidence="10">
    <location>
        <begin position="114"/>
        <end position="124"/>
    </location>
</feature>
<gene>
    <name evidence="12" type="ORF">TCAL_02853</name>
</gene>
<name>A0A553NXB1_TIGCA</name>
<evidence type="ECO:0000313" key="12">
    <source>
        <dbReference type="EMBL" id="TRY70073.1"/>
    </source>
</evidence>
<dbReference type="InterPro" id="IPR039355">
    <property type="entry name" value="Transcription_factor_GATA"/>
</dbReference>
<dbReference type="PRINTS" id="PR00619">
    <property type="entry name" value="GATAZNFINGER"/>
</dbReference>
<comment type="caution">
    <text evidence="12">The sequence shown here is derived from an EMBL/GenBank/DDBJ whole genome shotgun (WGS) entry which is preliminary data.</text>
</comment>
<evidence type="ECO:0000256" key="3">
    <source>
        <dbReference type="ARBA" id="ARBA00022771"/>
    </source>
</evidence>
<evidence type="ECO:0000256" key="8">
    <source>
        <dbReference type="ARBA" id="ARBA00023242"/>
    </source>
</evidence>
<dbReference type="OrthoDB" id="515401at2759"/>
<dbReference type="GO" id="GO:0000978">
    <property type="term" value="F:RNA polymerase II cis-regulatory region sequence-specific DNA binding"/>
    <property type="evidence" value="ECO:0007669"/>
    <property type="project" value="TreeGrafter"/>
</dbReference>
<evidence type="ECO:0000256" key="10">
    <source>
        <dbReference type="SAM" id="MobiDB-lite"/>
    </source>
</evidence>
<dbReference type="STRING" id="6832.A0A553NXB1"/>
<dbReference type="GO" id="GO:0000122">
    <property type="term" value="P:negative regulation of transcription by RNA polymerase II"/>
    <property type="evidence" value="ECO:0007669"/>
    <property type="project" value="TreeGrafter"/>
</dbReference>
<dbReference type="InterPro" id="IPR000679">
    <property type="entry name" value="Znf_GATA"/>
</dbReference>
<dbReference type="FunFam" id="3.30.50.10:FF:000036">
    <property type="entry name" value="Endothelial transcription factor GATA-2"/>
    <property type="match status" value="1"/>
</dbReference>
<dbReference type="GO" id="GO:0045944">
    <property type="term" value="P:positive regulation of transcription by RNA polymerase II"/>
    <property type="evidence" value="ECO:0007669"/>
    <property type="project" value="TreeGrafter"/>
</dbReference>
<keyword evidence="4" id="KW-0862">Zinc</keyword>
<evidence type="ECO:0000256" key="9">
    <source>
        <dbReference type="PROSITE-ProRule" id="PRU00094"/>
    </source>
</evidence>
<sequence length="553" mass="58015">MVVMEDPGALAGGTPSATPVHHRESTSAPSDPSGSAHLNNGANSVAHGSRWYDINTNGPDSHAAMEHQQYYPQKSPSNNVNNTSNNTNSPLYYQSPGGGDYGRATDSRSPGPASLPSIMSSTSSPSLIPSTVASFYSPITSMWGSTFASSTPSGSTSTNHKSYPISLPSNSNFAYPPTPPIDMKLEASAASVAALAAGGGAHSNGVDTYHPALHDDFHGLSIPGVSNLQGPKHSQDHLMSSLGFSSYPVISGGKKFQEGMNSPLSHSNATGDLSGLSSVMSGLPLESSHQSGGGTSNGHHPSASYVYPYIPTSHGTSDLTSPFYGSYSAKTLQPSRPRSKIRANAEGRECVNCGATSTPLWRRDGNGHYLCNACGLYYKMNGQNRPLIKPKRRLSSARREGTICANCKTTNTTLWRRNQNSEPVCNACGLYYKLHNVPRPLTMKKDGIQTRNRKLSAKSKKKRGTVDDFFKPNQFSAYGSSSYFSSPMSQYYGMGQMSAAAQFSSPMAAAAGMYSTGSAAAAAAGLAASFQPSVSGQSIFGSSGATSAAAFAL</sequence>
<keyword evidence="7" id="KW-0804">Transcription</keyword>
<keyword evidence="5" id="KW-0805">Transcription regulation</keyword>
<organism evidence="12 13">
    <name type="scientific">Tigriopus californicus</name>
    <name type="common">Marine copepod</name>
    <dbReference type="NCBI Taxonomy" id="6832"/>
    <lineage>
        <taxon>Eukaryota</taxon>
        <taxon>Metazoa</taxon>
        <taxon>Ecdysozoa</taxon>
        <taxon>Arthropoda</taxon>
        <taxon>Crustacea</taxon>
        <taxon>Multicrustacea</taxon>
        <taxon>Hexanauplia</taxon>
        <taxon>Copepoda</taxon>
        <taxon>Harpacticoida</taxon>
        <taxon>Harpacticidae</taxon>
        <taxon>Tigriopus</taxon>
    </lineage>
</organism>
<protein>
    <recommendedName>
        <fullName evidence="11">GATA-type domain-containing protein</fullName>
    </recommendedName>
</protein>
<evidence type="ECO:0000259" key="11">
    <source>
        <dbReference type="PROSITE" id="PS50114"/>
    </source>
</evidence>
<keyword evidence="8" id="KW-0539">Nucleus</keyword>
<dbReference type="GO" id="GO:0000981">
    <property type="term" value="F:DNA-binding transcription factor activity, RNA polymerase II-specific"/>
    <property type="evidence" value="ECO:0007669"/>
    <property type="project" value="TreeGrafter"/>
</dbReference>
<feature type="domain" description="GATA-type" evidence="11">
    <location>
        <begin position="398"/>
        <end position="451"/>
    </location>
</feature>
<dbReference type="FunFam" id="3.30.50.10:FF:000032">
    <property type="entry name" value="Transcription factor GATA-3"/>
    <property type="match status" value="1"/>
</dbReference>
<feature type="region of interest" description="Disordered" evidence="10">
    <location>
        <begin position="258"/>
        <end position="300"/>
    </location>
</feature>
<feature type="domain" description="GATA-type" evidence="11">
    <location>
        <begin position="344"/>
        <end position="398"/>
    </location>
</feature>
<dbReference type="PANTHER" id="PTHR10071:SF281">
    <property type="entry name" value="BOX A-BINDING FACTOR-RELATED"/>
    <property type="match status" value="1"/>
</dbReference>
<dbReference type="PANTHER" id="PTHR10071">
    <property type="entry name" value="TRANSCRIPTION FACTOR GATA FAMILY MEMBER"/>
    <property type="match status" value="1"/>
</dbReference>
<reference evidence="12 13" key="1">
    <citation type="journal article" date="2018" name="Nat. Ecol. Evol.">
        <title>Genomic signatures of mitonuclear coevolution across populations of Tigriopus californicus.</title>
        <authorList>
            <person name="Barreto F.S."/>
            <person name="Watson E.T."/>
            <person name="Lima T.G."/>
            <person name="Willett C.S."/>
            <person name="Edmands S."/>
            <person name="Li W."/>
            <person name="Burton R.S."/>
        </authorList>
    </citation>
    <scope>NUCLEOTIDE SEQUENCE [LARGE SCALE GENOMIC DNA]</scope>
    <source>
        <strain evidence="12 13">San Diego</strain>
    </source>
</reference>
<evidence type="ECO:0000256" key="7">
    <source>
        <dbReference type="ARBA" id="ARBA00023163"/>
    </source>
</evidence>
<dbReference type="CDD" id="cd00202">
    <property type="entry name" value="ZnF_GATA"/>
    <property type="match status" value="2"/>
</dbReference>
<evidence type="ECO:0000313" key="13">
    <source>
        <dbReference type="Proteomes" id="UP000318571"/>
    </source>
</evidence>
<evidence type="ECO:0000256" key="4">
    <source>
        <dbReference type="ARBA" id="ARBA00022833"/>
    </source>
</evidence>
<feature type="compositionally biased region" description="Polar residues" evidence="10">
    <location>
        <begin position="26"/>
        <end position="43"/>
    </location>
</feature>
<evidence type="ECO:0000256" key="1">
    <source>
        <dbReference type="ARBA" id="ARBA00004123"/>
    </source>
</evidence>
<dbReference type="Gene3D" id="3.30.50.10">
    <property type="entry name" value="Erythroid Transcription Factor GATA-1, subunit A"/>
    <property type="match status" value="2"/>
</dbReference>
<dbReference type="GO" id="GO:0005634">
    <property type="term" value="C:nucleus"/>
    <property type="evidence" value="ECO:0007669"/>
    <property type="project" value="UniProtKB-SubCell"/>
</dbReference>
<dbReference type="GO" id="GO:0008270">
    <property type="term" value="F:zinc ion binding"/>
    <property type="evidence" value="ECO:0007669"/>
    <property type="project" value="UniProtKB-KW"/>
</dbReference>
<comment type="subcellular location">
    <subcellularLocation>
        <location evidence="1">Nucleus</location>
    </subcellularLocation>
</comment>
<dbReference type="PROSITE" id="PS50114">
    <property type="entry name" value="GATA_ZN_FINGER_2"/>
    <property type="match status" value="2"/>
</dbReference>
<dbReference type="EMBL" id="VCGU01000009">
    <property type="protein sequence ID" value="TRY70073.1"/>
    <property type="molecule type" value="Genomic_DNA"/>
</dbReference>
<dbReference type="GO" id="GO:0045165">
    <property type="term" value="P:cell fate commitment"/>
    <property type="evidence" value="ECO:0007669"/>
    <property type="project" value="TreeGrafter"/>
</dbReference>
<dbReference type="Proteomes" id="UP000318571">
    <property type="component" value="Chromosome 9"/>
</dbReference>
<dbReference type="SMART" id="SM00401">
    <property type="entry name" value="ZnF_GATA"/>
    <property type="match status" value="2"/>
</dbReference>
<accession>A0A553NXB1</accession>